<dbReference type="GO" id="GO:0005506">
    <property type="term" value="F:iron ion binding"/>
    <property type="evidence" value="ECO:0007669"/>
    <property type="project" value="InterPro"/>
</dbReference>
<dbReference type="PRINTS" id="PR00385">
    <property type="entry name" value="P450"/>
</dbReference>
<dbReference type="InterPro" id="IPR050196">
    <property type="entry name" value="Cytochrome_P450_Monoox"/>
</dbReference>
<dbReference type="PANTHER" id="PTHR24291:SF50">
    <property type="entry name" value="BIFUNCTIONAL ALBAFLAVENONE MONOOXYGENASE_TERPENE SYNTHASE"/>
    <property type="match status" value="1"/>
</dbReference>
<keyword evidence="9" id="KW-0812">Transmembrane</keyword>
<protein>
    <submittedName>
        <fullName evidence="10">10799_t:CDS:1</fullName>
    </submittedName>
</protein>
<keyword evidence="9" id="KW-0472">Membrane</keyword>
<proteinExistence type="inferred from homology"/>
<comment type="similarity">
    <text evidence="1 8">Belongs to the cytochrome P450 family.</text>
</comment>
<keyword evidence="4 8" id="KW-0560">Oxidoreductase</keyword>
<dbReference type="CDD" id="cd00302">
    <property type="entry name" value="cytochrome_P450"/>
    <property type="match status" value="1"/>
</dbReference>
<evidence type="ECO:0000256" key="7">
    <source>
        <dbReference type="PIRSR" id="PIRSR602401-1"/>
    </source>
</evidence>
<dbReference type="OrthoDB" id="1470350at2759"/>
<dbReference type="InterPro" id="IPR001128">
    <property type="entry name" value="Cyt_P450"/>
</dbReference>
<dbReference type="EMBL" id="CAJVPL010000372">
    <property type="protein sequence ID" value="CAG8489071.1"/>
    <property type="molecule type" value="Genomic_DNA"/>
</dbReference>
<dbReference type="GO" id="GO:0016705">
    <property type="term" value="F:oxidoreductase activity, acting on paired donors, with incorporation or reduction of molecular oxygen"/>
    <property type="evidence" value="ECO:0007669"/>
    <property type="project" value="InterPro"/>
</dbReference>
<evidence type="ECO:0000256" key="4">
    <source>
        <dbReference type="ARBA" id="ARBA00023002"/>
    </source>
</evidence>
<name>A0A9N8ZBP0_9GLOM</name>
<evidence type="ECO:0000256" key="1">
    <source>
        <dbReference type="ARBA" id="ARBA00010617"/>
    </source>
</evidence>
<reference evidence="10" key="1">
    <citation type="submission" date="2021-06" db="EMBL/GenBank/DDBJ databases">
        <authorList>
            <person name="Kallberg Y."/>
            <person name="Tangrot J."/>
            <person name="Rosling A."/>
        </authorList>
    </citation>
    <scope>NUCLEOTIDE SEQUENCE</scope>
    <source>
        <strain evidence="10">MT106</strain>
    </source>
</reference>
<keyword evidence="9" id="KW-1133">Transmembrane helix</keyword>
<accession>A0A9N8ZBP0</accession>
<dbReference type="SUPFAM" id="SSF48264">
    <property type="entry name" value="Cytochrome P450"/>
    <property type="match status" value="1"/>
</dbReference>
<evidence type="ECO:0000256" key="9">
    <source>
        <dbReference type="SAM" id="Phobius"/>
    </source>
</evidence>
<keyword evidence="3 7" id="KW-0479">Metal-binding</keyword>
<keyword evidence="5 7" id="KW-0408">Iron</keyword>
<dbReference type="InterPro" id="IPR002401">
    <property type="entry name" value="Cyt_P450_E_grp-I"/>
</dbReference>
<dbReference type="GO" id="GO:0004497">
    <property type="term" value="F:monooxygenase activity"/>
    <property type="evidence" value="ECO:0007669"/>
    <property type="project" value="UniProtKB-KW"/>
</dbReference>
<evidence type="ECO:0000256" key="3">
    <source>
        <dbReference type="ARBA" id="ARBA00022723"/>
    </source>
</evidence>
<evidence type="ECO:0000256" key="2">
    <source>
        <dbReference type="ARBA" id="ARBA00022617"/>
    </source>
</evidence>
<sequence length="533" mass="61640">MSIASSIFSHAQSGWQSVILLLLVTYIAYFYYKYYTRENPLPGPIPLPLLGNFLQIGWDLPRWANKAQAKYGDAWEVWLGRERSIFLGRADFVEKIYNPSTKNNFTMRTGPSEGLDEFGYTNKGIIMNRESWQYNRGLVNQTVTAKSYLKELVKATQENFKETEGYWRKLASHKPLDFAAWSMCMVTDVTVIMSTGKPAYQCAIYYNSLVSDKAKIQHPQSVFKFEGDFVEAITTWFYAVQFSYFFPKWIRHYVPVFKSYQDKFMKNSKWMLSTLLEIIKERRQEIECAPPHVQLPANVLTLLLTTNTPRDMTKVSTINSIDRPMNDAEIAENLVEVFAAGIDTTANSLTFMIWNMCKYPHAKQRLLEEMAEVFGPNLQNREITQESLEKLIYFDAFIKETARLTPVVPALVKTAQKDDEIVGFRWKAGTQFYTNIHGIHLNPAHWDNPQEFDPDRFLKIESSKTKNALLQFGGGLRICPGRQMAILELKTLLVCLLRKYEIELEDSRGELQYSFGMINHCDNLNVFIRPKAF</sequence>
<evidence type="ECO:0000256" key="6">
    <source>
        <dbReference type="ARBA" id="ARBA00023033"/>
    </source>
</evidence>
<evidence type="ECO:0000313" key="10">
    <source>
        <dbReference type="EMBL" id="CAG8489071.1"/>
    </source>
</evidence>
<dbReference type="PANTHER" id="PTHR24291">
    <property type="entry name" value="CYTOCHROME P450 FAMILY 4"/>
    <property type="match status" value="1"/>
</dbReference>
<dbReference type="AlphaFoldDB" id="A0A9N8ZBP0"/>
<comment type="caution">
    <text evidence="10">The sequence shown here is derived from an EMBL/GenBank/DDBJ whole genome shotgun (WGS) entry which is preliminary data.</text>
</comment>
<keyword evidence="2 7" id="KW-0349">Heme</keyword>
<keyword evidence="11" id="KW-1185">Reference proteome</keyword>
<dbReference type="Gene3D" id="1.10.630.10">
    <property type="entry name" value="Cytochrome P450"/>
    <property type="match status" value="1"/>
</dbReference>
<comment type="cofactor">
    <cofactor evidence="7">
        <name>heme</name>
        <dbReference type="ChEBI" id="CHEBI:30413"/>
    </cofactor>
</comment>
<evidence type="ECO:0000256" key="5">
    <source>
        <dbReference type="ARBA" id="ARBA00023004"/>
    </source>
</evidence>
<dbReference type="Pfam" id="PF00067">
    <property type="entry name" value="p450"/>
    <property type="match status" value="1"/>
</dbReference>
<gene>
    <name evidence="10" type="ORF">AGERDE_LOCUS3652</name>
</gene>
<evidence type="ECO:0000256" key="8">
    <source>
        <dbReference type="RuleBase" id="RU000461"/>
    </source>
</evidence>
<dbReference type="Proteomes" id="UP000789831">
    <property type="component" value="Unassembled WGS sequence"/>
</dbReference>
<feature type="binding site" description="axial binding residue" evidence="7">
    <location>
        <position position="479"/>
    </location>
    <ligand>
        <name>heme</name>
        <dbReference type="ChEBI" id="CHEBI:30413"/>
    </ligand>
    <ligandPart>
        <name>Fe</name>
        <dbReference type="ChEBI" id="CHEBI:18248"/>
    </ligandPart>
</feature>
<feature type="transmembrane region" description="Helical" evidence="9">
    <location>
        <begin position="14"/>
        <end position="32"/>
    </location>
</feature>
<dbReference type="InterPro" id="IPR036396">
    <property type="entry name" value="Cyt_P450_sf"/>
</dbReference>
<dbReference type="PRINTS" id="PR00463">
    <property type="entry name" value="EP450I"/>
</dbReference>
<dbReference type="GO" id="GO:0020037">
    <property type="term" value="F:heme binding"/>
    <property type="evidence" value="ECO:0007669"/>
    <property type="project" value="InterPro"/>
</dbReference>
<dbReference type="PROSITE" id="PS00086">
    <property type="entry name" value="CYTOCHROME_P450"/>
    <property type="match status" value="1"/>
</dbReference>
<organism evidence="10 11">
    <name type="scientific">Ambispora gerdemannii</name>
    <dbReference type="NCBI Taxonomy" id="144530"/>
    <lineage>
        <taxon>Eukaryota</taxon>
        <taxon>Fungi</taxon>
        <taxon>Fungi incertae sedis</taxon>
        <taxon>Mucoromycota</taxon>
        <taxon>Glomeromycotina</taxon>
        <taxon>Glomeromycetes</taxon>
        <taxon>Archaeosporales</taxon>
        <taxon>Ambisporaceae</taxon>
        <taxon>Ambispora</taxon>
    </lineage>
</organism>
<evidence type="ECO:0000313" key="11">
    <source>
        <dbReference type="Proteomes" id="UP000789831"/>
    </source>
</evidence>
<dbReference type="InterPro" id="IPR017972">
    <property type="entry name" value="Cyt_P450_CS"/>
</dbReference>
<keyword evidence="6 8" id="KW-0503">Monooxygenase</keyword>